<dbReference type="EMBL" id="QXDF01000004">
    <property type="protein sequence ID" value="RIA47266.1"/>
    <property type="molecule type" value="Genomic_DNA"/>
</dbReference>
<keyword evidence="5" id="KW-0698">rRNA processing</keyword>
<evidence type="ECO:0000256" key="5">
    <source>
        <dbReference type="HAMAP-Rule" id="MF_00658"/>
    </source>
</evidence>
<dbReference type="EC" id="2.1.1.177" evidence="5"/>
<dbReference type="InterPro" id="IPR029026">
    <property type="entry name" value="tRNA_m1G_MTases_N"/>
</dbReference>
<proteinExistence type="inferred from homology"/>
<dbReference type="OrthoDB" id="9806643at2"/>
<feature type="binding site" evidence="5">
    <location>
        <position position="76"/>
    </location>
    <ligand>
        <name>S-adenosyl-L-methionine</name>
        <dbReference type="ChEBI" id="CHEBI:59789"/>
    </ligand>
</feature>
<sequence>MRVSLIAVGRLKDKAERGLADRYIERFDRVGRSIGLGPVEEIELGESRKDNVAARRAEEGAAMLSRAPYGARLVALDAGGKQLSSEDFAALMGEWRDAGTSRACFLIGGPDGQGEAVAQAADLTLSLGRMTLPHGLARIVLAEQFYRAATILAGHPYHRA</sequence>
<protein>
    <recommendedName>
        <fullName evidence="5">Ribosomal RNA large subunit methyltransferase H</fullName>
        <ecNumber evidence="5">2.1.1.177</ecNumber>
    </recommendedName>
    <alternativeName>
        <fullName evidence="5">23S rRNA (pseudouridine1915-N3)-methyltransferase</fullName>
    </alternativeName>
    <alternativeName>
        <fullName evidence="5">23S rRNA m3Psi1915 methyltransferase</fullName>
    </alternativeName>
    <alternativeName>
        <fullName evidence="5">rRNA (pseudouridine-N3-)-methyltransferase RlmH</fullName>
    </alternativeName>
</protein>
<dbReference type="AlphaFoldDB" id="A0A397PCN8"/>
<comment type="function">
    <text evidence="5">Specifically methylates the pseudouridine at position 1915 (m3Psi1915) in 23S rRNA.</text>
</comment>
<keyword evidence="3 5" id="KW-0949">S-adenosyl-L-methionine</keyword>
<evidence type="ECO:0000256" key="1">
    <source>
        <dbReference type="ARBA" id="ARBA00022603"/>
    </source>
</evidence>
<accession>A0A397PCN8</accession>
<keyword evidence="2 5" id="KW-0808">Transferase</keyword>
<evidence type="ECO:0000313" key="6">
    <source>
        <dbReference type="EMBL" id="RIA47266.1"/>
    </source>
</evidence>
<feature type="binding site" evidence="5">
    <location>
        <begin position="127"/>
        <end position="132"/>
    </location>
    <ligand>
        <name>S-adenosyl-L-methionine</name>
        <dbReference type="ChEBI" id="CHEBI:59789"/>
    </ligand>
</feature>
<keyword evidence="5" id="KW-0963">Cytoplasm</keyword>
<feature type="binding site" evidence="5">
    <location>
        <position position="108"/>
    </location>
    <ligand>
        <name>S-adenosyl-L-methionine</name>
        <dbReference type="ChEBI" id="CHEBI:59789"/>
    </ligand>
</feature>
<dbReference type="Pfam" id="PF02590">
    <property type="entry name" value="SPOUT_MTase"/>
    <property type="match status" value="1"/>
</dbReference>
<name>A0A397PCN8_9HYPH</name>
<dbReference type="InterPro" id="IPR029028">
    <property type="entry name" value="Alpha/beta_knot_MTases"/>
</dbReference>
<comment type="catalytic activity">
    <reaction evidence="5">
        <text>pseudouridine(1915) in 23S rRNA + S-adenosyl-L-methionine = N(3)-methylpseudouridine(1915) in 23S rRNA + S-adenosyl-L-homocysteine + H(+)</text>
        <dbReference type="Rhea" id="RHEA:42752"/>
        <dbReference type="Rhea" id="RHEA-COMP:10221"/>
        <dbReference type="Rhea" id="RHEA-COMP:10222"/>
        <dbReference type="ChEBI" id="CHEBI:15378"/>
        <dbReference type="ChEBI" id="CHEBI:57856"/>
        <dbReference type="ChEBI" id="CHEBI:59789"/>
        <dbReference type="ChEBI" id="CHEBI:65314"/>
        <dbReference type="ChEBI" id="CHEBI:74486"/>
        <dbReference type="EC" id="2.1.1.177"/>
    </reaction>
</comment>
<dbReference type="GO" id="GO:0070038">
    <property type="term" value="F:rRNA (pseudouridine-N3-)-methyltransferase activity"/>
    <property type="evidence" value="ECO:0007669"/>
    <property type="project" value="UniProtKB-UniRule"/>
</dbReference>
<comment type="similarity">
    <text evidence="4 5">Belongs to the RNA methyltransferase RlmH family.</text>
</comment>
<evidence type="ECO:0000256" key="2">
    <source>
        <dbReference type="ARBA" id="ARBA00022679"/>
    </source>
</evidence>
<evidence type="ECO:0000313" key="7">
    <source>
        <dbReference type="Proteomes" id="UP000266273"/>
    </source>
</evidence>
<dbReference type="PANTHER" id="PTHR33603:SF1">
    <property type="entry name" value="RIBOSOMAL RNA LARGE SUBUNIT METHYLTRANSFERASE H"/>
    <property type="match status" value="1"/>
</dbReference>
<dbReference type="GO" id="GO:0005737">
    <property type="term" value="C:cytoplasm"/>
    <property type="evidence" value="ECO:0007669"/>
    <property type="project" value="UniProtKB-SubCell"/>
</dbReference>
<dbReference type="InterPro" id="IPR003742">
    <property type="entry name" value="RlmH-like"/>
</dbReference>
<evidence type="ECO:0000256" key="4">
    <source>
        <dbReference type="ARBA" id="ARBA00038303"/>
    </source>
</evidence>
<dbReference type="PANTHER" id="PTHR33603">
    <property type="entry name" value="METHYLTRANSFERASE"/>
    <property type="match status" value="1"/>
</dbReference>
<dbReference type="RefSeq" id="WP_119062442.1">
    <property type="nucleotide sequence ID" value="NZ_QXDF01000004.1"/>
</dbReference>
<evidence type="ECO:0000256" key="3">
    <source>
        <dbReference type="ARBA" id="ARBA00022691"/>
    </source>
</evidence>
<gene>
    <name evidence="5" type="primary">rlmH</name>
    <name evidence="6" type="ORF">BXY53_2648</name>
</gene>
<dbReference type="Gene3D" id="3.40.1280.10">
    <property type="match status" value="1"/>
</dbReference>
<dbReference type="HAMAP" id="MF_00658">
    <property type="entry name" value="23SrRNA_methyltr_H"/>
    <property type="match status" value="1"/>
</dbReference>
<dbReference type="NCBIfam" id="NF000989">
    <property type="entry name" value="PRK00103.2-3"/>
    <property type="match status" value="1"/>
</dbReference>
<organism evidence="6 7">
    <name type="scientific">Dichotomicrobium thermohalophilum</name>
    <dbReference type="NCBI Taxonomy" id="933063"/>
    <lineage>
        <taxon>Bacteria</taxon>
        <taxon>Pseudomonadati</taxon>
        <taxon>Pseudomonadota</taxon>
        <taxon>Alphaproteobacteria</taxon>
        <taxon>Hyphomicrobiales</taxon>
        <taxon>Hyphomicrobiaceae</taxon>
        <taxon>Dichotomicrobium</taxon>
    </lineage>
</organism>
<reference evidence="6 7" key="1">
    <citation type="submission" date="2018-08" db="EMBL/GenBank/DDBJ databases">
        <title>Genomic Encyclopedia of Archaeal and Bacterial Type Strains, Phase II (KMG-II): from individual species to whole genera.</title>
        <authorList>
            <person name="Goeker M."/>
        </authorList>
    </citation>
    <scope>NUCLEOTIDE SEQUENCE [LARGE SCALE GENOMIC DNA]</scope>
    <source>
        <strain evidence="6 7">DSM 5002</strain>
    </source>
</reference>
<dbReference type="PIRSF" id="PIRSF004505">
    <property type="entry name" value="MT_bac"/>
    <property type="match status" value="1"/>
</dbReference>
<comment type="caution">
    <text evidence="6">The sequence shown here is derived from an EMBL/GenBank/DDBJ whole genome shotgun (WGS) entry which is preliminary data.</text>
</comment>
<keyword evidence="7" id="KW-1185">Reference proteome</keyword>
<dbReference type="SUPFAM" id="SSF75217">
    <property type="entry name" value="alpha/beta knot"/>
    <property type="match status" value="1"/>
</dbReference>
<dbReference type="CDD" id="cd18081">
    <property type="entry name" value="RlmH-like"/>
    <property type="match status" value="1"/>
</dbReference>
<dbReference type="Proteomes" id="UP000266273">
    <property type="component" value="Unassembled WGS sequence"/>
</dbReference>
<comment type="subunit">
    <text evidence="5">Homodimer.</text>
</comment>
<keyword evidence="1 5" id="KW-0489">Methyltransferase</keyword>
<comment type="subcellular location">
    <subcellularLocation>
        <location evidence="5">Cytoplasm</location>
    </subcellularLocation>
</comment>